<gene>
    <name evidence="2" type="ORF">N8I77_001201</name>
</gene>
<dbReference type="AlphaFoldDB" id="A0AAD9SQ71"/>
<name>A0AAD9SQ71_PHOAM</name>
<protein>
    <submittedName>
        <fullName evidence="2">Uncharacterized protein</fullName>
    </submittedName>
</protein>
<proteinExistence type="predicted"/>
<evidence type="ECO:0000256" key="1">
    <source>
        <dbReference type="SAM" id="MobiDB-lite"/>
    </source>
</evidence>
<evidence type="ECO:0000313" key="3">
    <source>
        <dbReference type="Proteomes" id="UP001265746"/>
    </source>
</evidence>
<comment type="caution">
    <text evidence="2">The sequence shown here is derived from an EMBL/GenBank/DDBJ whole genome shotgun (WGS) entry which is preliminary data.</text>
</comment>
<feature type="region of interest" description="Disordered" evidence="1">
    <location>
        <begin position="149"/>
        <end position="179"/>
    </location>
</feature>
<organism evidence="2 3">
    <name type="scientific">Phomopsis amygdali</name>
    <name type="common">Fusicoccum amygdali</name>
    <dbReference type="NCBI Taxonomy" id="1214568"/>
    <lineage>
        <taxon>Eukaryota</taxon>
        <taxon>Fungi</taxon>
        <taxon>Dikarya</taxon>
        <taxon>Ascomycota</taxon>
        <taxon>Pezizomycotina</taxon>
        <taxon>Sordariomycetes</taxon>
        <taxon>Sordariomycetidae</taxon>
        <taxon>Diaporthales</taxon>
        <taxon>Diaporthaceae</taxon>
        <taxon>Diaporthe</taxon>
    </lineage>
</organism>
<sequence>MGASDSVQGVPTHKINHTPQLNMSPGPATASQTERAQLTQGQCTPSQPMPPTPPNSTVAPSPAQPAAPTSRPPTPSPLEKHSPNLIVDIAETCEAIFPWDEVAERHNVPRQKVVDTFAAIIQLPLIRCTTDKKRHGRLATNRLKDFTRGKNAMNISSPASATTSSASAKSDPNDKLDKRPVLPSVMELANSMAPVGLPSTLTKKYPGTW</sequence>
<evidence type="ECO:0000313" key="2">
    <source>
        <dbReference type="EMBL" id="KAK2614365.1"/>
    </source>
</evidence>
<feature type="compositionally biased region" description="Low complexity" evidence="1">
    <location>
        <begin position="156"/>
        <end position="170"/>
    </location>
</feature>
<feature type="compositionally biased region" description="Pro residues" evidence="1">
    <location>
        <begin position="62"/>
        <end position="76"/>
    </location>
</feature>
<feature type="compositionally biased region" description="Polar residues" evidence="1">
    <location>
        <begin position="17"/>
        <end position="43"/>
    </location>
</feature>
<reference evidence="2" key="1">
    <citation type="submission" date="2023-06" db="EMBL/GenBank/DDBJ databases">
        <authorList>
            <person name="Noh H."/>
        </authorList>
    </citation>
    <scope>NUCLEOTIDE SEQUENCE</scope>
    <source>
        <strain evidence="2">DUCC20226</strain>
    </source>
</reference>
<feature type="region of interest" description="Disordered" evidence="1">
    <location>
        <begin position="1"/>
        <end position="81"/>
    </location>
</feature>
<accession>A0AAD9SQ71</accession>
<dbReference type="EMBL" id="JAUJFL010000001">
    <property type="protein sequence ID" value="KAK2614365.1"/>
    <property type="molecule type" value="Genomic_DNA"/>
</dbReference>
<keyword evidence="3" id="KW-1185">Reference proteome</keyword>
<dbReference type="Proteomes" id="UP001265746">
    <property type="component" value="Unassembled WGS sequence"/>
</dbReference>